<dbReference type="Pfam" id="PF01546">
    <property type="entry name" value="Peptidase_M20"/>
    <property type="match status" value="1"/>
</dbReference>
<reference evidence="1 2" key="1">
    <citation type="submission" date="2023-06" db="EMBL/GenBank/DDBJ databases">
        <title>Sporosarcina sp. nov., isolated from Korean traditional fermented seafood 'Jeotgal'.</title>
        <authorList>
            <person name="Yang A.-I."/>
            <person name="Shin N.-R."/>
        </authorList>
    </citation>
    <scope>NUCLEOTIDE SEQUENCE [LARGE SCALE GENOMIC DNA]</scope>
    <source>
        <strain evidence="1 2">KCTC3840</strain>
    </source>
</reference>
<gene>
    <name evidence="1" type="ORF">QT716_01750</name>
</gene>
<dbReference type="InterPro" id="IPR002933">
    <property type="entry name" value="Peptidase_M20"/>
</dbReference>
<dbReference type="InterPro" id="IPR017439">
    <property type="entry name" value="Amidohydrolase"/>
</dbReference>
<dbReference type="Gene3D" id="3.40.630.10">
    <property type="entry name" value="Zn peptidases"/>
    <property type="match status" value="1"/>
</dbReference>
<proteinExistence type="predicted"/>
<dbReference type="RefSeq" id="WP_317934010.1">
    <property type="nucleotide sequence ID" value="NZ_JAUBDH010000001.1"/>
</dbReference>
<organism evidence="1 2">
    <name type="scientific">Sporosarcina aquimarina</name>
    <dbReference type="NCBI Taxonomy" id="114975"/>
    <lineage>
        <taxon>Bacteria</taxon>
        <taxon>Bacillati</taxon>
        <taxon>Bacillota</taxon>
        <taxon>Bacilli</taxon>
        <taxon>Bacillales</taxon>
        <taxon>Caryophanaceae</taxon>
        <taxon>Sporosarcina</taxon>
    </lineage>
</organism>
<protein>
    <submittedName>
        <fullName evidence="1">M20/M25/M40 family metallo-hydrolase</fullName>
    </submittedName>
</protein>
<dbReference type="PANTHER" id="PTHR11014:SF63">
    <property type="entry name" value="METALLOPEPTIDASE, PUTATIVE (AFU_ORTHOLOGUE AFUA_6G09600)-RELATED"/>
    <property type="match status" value="1"/>
</dbReference>
<evidence type="ECO:0000313" key="1">
    <source>
        <dbReference type="EMBL" id="MDW0108766.1"/>
    </source>
</evidence>
<dbReference type="Proteomes" id="UP001280629">
    <property type="component" value="Unassembled WGS sequence"/>
</dbReference>
<sequence length="175" mass="19252">MSRQTSPLDNGVITFGTINGGTTSNVLCGRVEISGTVRTIKTETQDKIASQLEVLLRSITDFWGGSYEYNYSKGYPASWNDPELTDVLTKSVTKTFGDQAVVVNEHPYMSGDDFSIVASEVPSVFMYWGTGSSEKENFPWHNAHYHVNLDALKYGVATGLHCITELLESEKVGQA</sequence>
<evidence type="ECO:0000313" key="2">
    <source>
        <dbReference type="Proteomes" id="UP001280629"/>
    </source>
</evidence>
<dbReference type="EMBL" id="JAUBDH010000001">
    <property type="protein sequence ID" value="MDW0108766.1"/>
    <property type="molecule type" value="Genomic_DNA"/>
</dbReference>
<accession>A0ABU4FVN2</accession>
<comment type="caution">
    <text evidence="1">The sequence shown here is derived from an EMBL/GenBank/DDBJ whole genome shotgun (WGS) entry which is preliminary data.</text>
</comment>
<dbReference type="Gene3D" id="3.30.70.360">
    <property type="match status" value="1"/>
</dbReference>
<name>A0ABU4FVN2_9BACL</name>
<dbReference type="InterPro" id="IPR036264">
    <property type="entry name" value="Bact_exopeptidase_dim_dom"/>
</dbReference>
<dbReference type="SUPFAM" id="SSF53187">
    <property type="entry name" value="Zn-dependent exopeptidases"/>
    <property type="match status" value="1"/>
</dbReference>
<dbReference type="PANTHER" id="PTHR11014">
    <property type="entry name" value="PEPTIDASE M20 FAMILY MEMBER"/>
    <property type="match status" value="1"/>
</dbReference>
<keyword evidence="2" id="KW-1185">Reference proteome</keyword>
<dbReference type="SUPFAM" id="SSF55031">
    <property type="entry name" value="Bacterial exopeptidase dimerisation domain"/>
    <property type="match status" value="1"/>
</dbReference>